<evidence type="ECO:0000313" key="1">
    <source>
        <dbReference type="EMBL" id="KAK3228624.1"/>
    </source>
</evidence>
<keyword evidence="2" id="KW-1185">Reference proteome</keyword>
<dbReference type="Proteomes" id="UP001281410">
    <property type="component" value="Unassembled WGS sequence"/>
</dbReference>
<reference evidence="1" key="1">
    <citation type="journal article" date="2023" name="Plant J.">
        <title>Genome sequences and population genomics provide insights into the demographic history, inbreeding, and mutation load of two 'living fossil' tree species of Dipteronia.</title>
        <authorList>
            <person name="Feng Y."/>
            <person name="Comes H.P."/>
            <person name="Chen J."/>
            <person name="Zhu S."/>
            <person name="Lu R."/>
            <person name="Zhang X."/>
            <person name="Li P."/>
            <person name="Qiu J."/>
            <person name="Olsen K.M."/>
            <person name="Qiu Y."/>
        </authorList>
    </citation>
    <scope>NUCLEOTIDE SEQUENCE</scope>
    <source>
        <strain evidence="1">NBL</strain>
    </source>
</reference>
<proteinExistence type="predicted"/>
<dbReference type="AlphaFoldDB" id="A0AAE0EHU7"/>
<comment type="caution">
    <text evidence="1">The sequence shown here is derived from an EMBL/GenBank/DDBJ whole genome shotgun (WGS) entry which is preliminary data.</text>
</comment>
<name>A0AAE0EHU7_9ROSI</name>
<sequence>MGGSCLGHSGGLSSTGVWGPIDHFFPNKSNDNKHGKGHLFPKDAKEALKLDTMDVGRFFFENGIHFNVVASLSFASICRHWKVATTYECFVEGKETDLWNTFGHETPEWKKFEVKVLSLTCAVSGCERNRSTCNQVHTKRRNRLATIKLHKLVYVMYNKRLMDRHLKKQKPKENEDLLVLDHVTSDDEWIVDKEDDLRNDGDDYLDFPGMLLVKMWIMGHHQQKIKDHPTKDKGKGLALIDDDDDEWMDGEEDIGVGVQYINDSSLDHSSDEYDVK</sequence>
<dbReference type="InterPro" id="IPR012337">
    <property type="entry name" value="RNaseH-like_sf"/>
</dbReference>
<gene>
    <name evidence="1" type="ORF">Dsin_000505</name>
</gene>
<accession>A0AAE0EHU7</accession>
<protein>
    <submittedName>
        <fullName evidence="1">Uncharacterized protein</fullName>
    </submittedName>
</protein>
<dbReference type="SUPFAM" id="SSF53098">
    <property type="entry name" value="Ribonuclease H-like"/>
    <property type="match status" value="1"/>
</dbReference>
<dbReference type="EMBL" id="JANJYJ010000001">
    <property type="protein sequence ID" value="KAK3228624.1"/>
    <property type="molecule type" value="Genomic_DNA"/>
</dbReference>
<organism evidence="1 2">
    <name type="scientific">Dipteronia sinensis</name>
    <dbReference type="NCBI Taxonomy" id="43782"/>
    <lineage>
        <taxon>Eukaryota</taxon>
        <taxon>Viridiplantae</taxon>
        <taxon>Streptophyta</taxon>
        <taxon>Embryophyta</taxon>
        <taxon>Tracheophyta</taxon>
        <taxon>Spermatophyta</taxon>
        <taxon>Magnoliopsida</taxon>
        <taxon>eudicotyledons</taxon>
        <taxon>Gunneridae</taxon>
        <taxon>Pentapetalae</taxon>
        <taxon>rosids</taxon>
        <taxon>malvids</taxon>
        <taxon>Sapindales</taxon>
        <taxon>Sapindaceae</taxon>
        <taxon>Hippocastanoideae</taxon>
        <taxon>Acereae</taxon>
        <taxon>Dipteronia</taxon>
    </lineage>
</organism>
<evidence type="ECO:0000313" key="2">
    <source>
        <dbReference type="Proteomes" id="UP001281410"/>
    </source>
</evidence>